<name>A0A1M4TLK8_9FIRM</name>
<evidence type="ECO:0000313" key="5">
    <source>
        <dbReference type="EMBL" id="SHE45295.1"/>
    </source>
</evidence>
<evidence type="ECO:0000313" key="6">
    <source>
        <dbReference type="Proteomes" id="UP000184404"/>
    </source>
</evidence>
<dbReference type="GO" id="GO:0031388">
    <property type="term" value="P:organic acid phosphorylation"/>
    <property type="evidence" value="ECO:0007669"/>
    <property type="project" value="UniProtKB-UniRule"/>
</dbReference>
<dbReference type="Gene3D" id="3.90.1510.10">
    <property type="entry name" value="Glycerate kinase, domain 2"/>
    <property type="match status" value="1"/>
</dbReference>
<evidence type="ECO:0000256" key="2">
    <source>
        <dbReference type="ARBA" id="ARBA00022679"/>
    </source>
</evidence>
<organism evidence="5 6">
    <name type="scientific">Schwartzia succinivorans DSM 10502</name>
    <dbReference type="NCBI Taxonomy" id="1123243"/>
    <lineage>
        <taxon>Bacteria</taxon>
        <taxon>Bacillati</taxon>
        <taxon>Bacillota</taxon>
        <taxon>Negativicutes</taxon>
        <taxon>Selenomonadales</taxon>
        <taxon>Selenomonadaceae</taxon>
        <taxon>Schwartzia</taxon>
    </lineage>
</organism>
<evidence type="ECO:0000256" key="4">
    <source>
        <dbReference type="PIRNR" id="PIRNR006078"/>
    </source>
</evidence>
<sequence>MMKKIIVIPDSFKGTLSSIQTADIMTAAVCEEIPEAQVVSVPVADGGEGTVDAFLYALGGERVEIMVKGPFFDKIPSFYGLLPSGTAVVEMAAAAGLPLVGKRREVGKTTTYGVGELMRHAVENGAKHIILGLGGSSTNDGACGAAAAMGVKFFNDKDEEFIPVGSTLKDICRIDSSECAEFLKDVRVTVMCDIENPLCGPNGAAAVFGPQKGADAAMVRLLDDGLSHLAAVVKRDLGMDAADIPGAGAAGGMGAGAAAFFGGKLIRGIDVVLEAVHFTEKLHDTDVVFTGEGCFDSQSFMGKVVSGVAGRAKQMNVPVIVVAGAVKADTDRKKMEEAGISAAFSINRQAVPFSEAAPKSADNLRAVMGNILKVLKLQGMH</sequence>
<dbReference type="AlphaFoldDB" id="A0A1M4TLK8"/>
<dbReference type="Pfam" id="PF02595">
    <property type="entry name" value="Gly_kinase"/>
    <property type="match status" value="1"/>
</dbReference>
<gene>
    <name evidence="5" type="ORF">SAMN02745190_00522</name>
</gene>
<reference evidence="5 6" key="1">
    <citation type="submission" date="2016-11" db="EMBL/GenBank/DDBJ databases">
        <authorList>
            <person name="Jaros S."/>
            <person name="Januszkiewicz K."/>
            <person name="Wedrychowicz H."/>
        </authorList>
    </citation>
    <scope>NUCLEOTIDE SEQUENCE [LARGE SCALE GENOMIC DNA]</scope>
    <source>
        <strain evidence="5 6">DSM 10502</strain>
    </source>
</reference>
<dbReference type="InterPro" id="IPR018197">
    <property type="entry name" value="Glycerate_kinase_RE-like"/>
</dbReference>
<proteinExistence type="inferred from homology"/>
<dbReference type="InterPro" id="IPR018193">
    <property type="entry name" value="Glyc_kinase_flavodox-like_fold"/>
</dbReference>
<dbReference type="InterPro" id="IPR004381">
    <property type="entry name" value="Glycerate_kinase"/>
</dbReference>
<keyword evidence="6" id="KW-1185">Reference proteome</keyword>
<dbReference type="NCBIfam" id="TIGR00045">
    <property type="entry name" value="glycerate kinase"/>
    <property type="match status" value="1"/>
</dbReference>
<evidence type="ECO:0000256" key="1">
    <source>
        <dbReference type="ARBA" id="ARBA00006284"/>
    </source>
</evidence>
<dbReference type="PANTHER" id="PTHR21599">
    <property type="entry name" value="GLYCERATE KINASE"/>
    <property type="match status" value="1"/>
</dbReference>
<keyword evidence="3 4" id="KW-0418">Kinase</keyword>
<dbReference type="SUPFAM" id="SSF110738">
    <property type="entry name" value="Glycerate kinase I"/>
    <property type="match status" value="1"/>
</dbReference>
<dbReference type="STRING" id="1123243.SAMN02745190_00522"/>
<comment type="similarity">
    <text evidence="1 4">Belongs to the glycerate kinase type-1 family.</text>
</comment>
<dbReference type="EMBL" id="FQUG01000002">
    <property type="protein sequence ID" value="SHE45295.1"/>
    <property type="molecule type" value="Genomic_DNA"/>
</dbReference>
<dbReference type="Gene3D" id="3.40.50.10350">
    <property type="entry name" value="Glycerate kinase, domain 1"/>
    <property type="match status" value="1"/>
</dbReference>
<dbReference type="PANTHER" id="PTHR21599:SF0">
    <property type="entry name" value="GLYCERATE KINASE"/>
    <property type="match status" value="1"/>
</dbReference>
<protein>
    <submittedName>
        <fullName evidence="5">Glycerate kinase</fullName>
    </submittedName>
</protein>
<evidence type="ECO:0000256" key="3">
    <source>
        <dbReference type="ARBA" id="ARBA00022777"/>
    </source>
</evidence>
<dbReference type="GO" id="GO:0008887">
    <property type="term" value="F:glycerate kinase activity"/>
    <property type="evidence" value="ECO:0007669"/>
    <property type="project" value="UniProtKB-UniRule"/>
</dbReference>
<dbReference type="Proteomes" id="UP000184404">
    <property type="component" value="Unassembled WGS sequence"/>
</dbReference>
<dbReference type="InterPro" id="IPR036129">
    <property type="entry name" value="Glycerate_kinase_sf"/>
</dbReference>
<dbReference type="PIRSF" id="PIRSF006078">
    <property type="entry name" value="GlxK"/>
    <property type="match status" value="1"/>
</dbReference>
<dbReference type="RefSeq" id="WP_234988201.1">
    <property type="nucleotide sequence ID" value="NZ_FQUG01000002.1"/>
</dbReference>
<keyword evidence="2 4" id="KW-0808">Transferase</keyword>
<accession>A0A1M4TLK8</accession>